<evidence type="ECO:0000313" key="8">
    <source>
        <dbReference type="EMBL" id="GJJ11911.1"/>
    </source>
</evidence>
<reference evidence="8" key="1">
    <citation type="submission" date="2021-10" db="EMBL/GenBank/DDBJ databases">
        <title>De novo Genome Assembly of Clathrus columnatus (Basidiomycota, Fungi) Using Illumina and Nanopore Sequence Data.</title>
        <authorList>
            <person name="Ogiso-Tanaka E."/>
            <person name="Itagaki H."/>
            <person name="Hosoya T."/>
            <person name="Hosaka K."/>
        </authorList>
    </citation>
    <scope>NUCLEOTIDE SEQUENCE</scope>
    <source>
        <strain evidence="8">MO-923</strain>
    </source>
</reference>
<dbReference type="GO" id="GO:0009277">
    <property type="term" value="C:fungal-type cell wall"/>
    <property type="evidence" value="ECO:0007669"/>
    <property type="project" value="InterPro"/>
</dbReference>
<keyword evidence="3 7" id="KW-0134">Cell wall</keyword>
<evidence type="ECO:0000256" key="5">
    <source>
        <dbReference type="ARBA" id="ARBA00022729"/>
    </source>
</evidence>
<keyword evidence="4 7" id="KW-0964">Secreted</keyword>
<keyword evidence="9" id="KW-1185">Reference proteome</keyword>
<dbReference type="Proteomes" id="UP001050691">
    <property type="component" value="Unassembled WGS sequence"/>
</dbReference>
<protein>
    <recommendedName>
        <fullName evidence="7">Hydrophobin</fullName>
    </recommendedName>
</protein>
<organism evidence="8 9">
    <name type="scientific">Clathrus columnatus</name>
    <dbReference type="NCBI Taxonomy" id="1419009"/>
    <lineage>
        <taxon>Eukaryota</taxon>
        <taxon>Fungi</taxon>
        <taxon>Dikarya</taxon>
        <taxon>Basidiomycota</taxon>
        <taxon>Agaricomycotina</taxon>
        <taxon>Agaricomycetes</taxon>
        <taxon>Phallomycetidae</taxon>
        <taxon>Phallales</taxon>
        <taxon>Clathraceae</taxon>
        <taxon>Clathrus</taxon>
    </lineage>
</organism>
<dbReference type="CDD" id="cd23507">
    <property type="entry name" value="hydrophobin_I"/>
    <property type="match status" value="1"/>
</dbReference>
<dbReference type="InterPro" id="IPR019778">
    <property type="entry name" value="Class_I_Hydrophobin_CS"/>
</dbReference>
<comment type="caution">
    <text evidence="8">The sequence shown here is derived from an EMBL/GenBank/DDBJ whole genome shotgun (WGS) entry which is preliminary data.</text>
</comment>
<evidence type="ECO:0000313" key="9">
    <source>
        <dbReference type="Proteomes" id="UP001050691"/>
    </source>
</evidence>
<sequence>MLGLDAGTLTSSSGQVGVGCTAVAINGTAQGASCSQQPVCCQGNQFNGADFEIRSSMSFTATLREKV</sequence>
<dbReference type="PROSITE" id="PS00956">
    <property type="entry name" value="HYDROPHOBIN"/>
    <property type="match status" value="1"/>
</dbReference>
<gene>
    <name evidence="8" type="ORF">Clacol_006149</name>
</gene>
<name>A0AAV5AB94_9AGAM</name>
<evidence type="ECO:0000256" key="6">
    <source>
        <dbReference type="ARBA" id="ARBA00023157"/>
    </source>
</evidence>
<comment type="similarity">
    <text evidence="2 7">Belongs to the fungal hydrophobin family.</text>
</comment>
<dbReference type="InterPro" id="IPR001338">
    <property type="entry name" value="Class_I_Hydrophobin"/>
</dbReference>
<evidence type="ECO:0000256" key="7">
    <source>
        <dbReference type="RuleBase" id="RU365009"/>
    </source>
</evidence>
<evidence type="ECO:0000256" key="2">
    <source>
        <dbReference type="ARBA" id="ARBA00010446"/>
    </source>
</evidence>
<dbReference type="GO" id="GO:0005199">
    <property type="term" value="F:structural constituent of cell wall"/>
    <property type="evidence" value="ECO:0007669"/>
    <property type="project" value="InterPro"/>
</dbReference>
<comment type="subcellular location">
    <subcellularLocation>
        <location evidence="1 7">Secreted</location>
        <location evidence="1 7">Cell wall</location>
    </subcellularLocation>
</comment>
<dbReference type="EMBL" id="BPWL01000007">
    <property type="protein sequence ID" value="GJJ11911.1"/>
    <property type="molecule type" value="Genomic_DNA"/>
</dbReference>
<proteinExistence type="inferred from homology"/>
<dbReference type="AlphaFoldDB" id="A0AAV5AB94"/>
<evidence type="ECO:0000256" key="4">
    <source>
        <dbReference type="ARBA" id="ARBA00022525"/>
    </source>
</evidence>
<accession>A0AAV5AB94</accession>
<evidence type="ECO:0000256" key="1">
    <source>
        <dbReference type="ARBA" id="ARBA00004191"/>
    </source>
</evidence>
<keyword evidence="5 7" id="KW-0732">Signal</keyword>
<dbReference type="Pfam" id="PF01185">
    <property type="entry name" value="Hydrophobin"/>
    <property type="match status" value="1"/>
</dbReference>
<keyword evidence="6 7" id="KW-1015">Disulfide bond</keyword>
<evidence type="ECO:0000256" key="3">
    <source>
        <dbReference type="ARBA" id="ARBA00022512"/>
    </source>
</evidence>